<dbReference type="GO" id="GO:0047661">
    <property type="term" value="F:amino-acid racemase activity"/>
    <property type="evidence" value="ECO:0007669"/>
    <property type="project" value="InterPro"/>
</dbReference>
<gene>
    <name evidence="1" type="ORF">KO353_06695</name>
</gene>
<dbReference type="KEGG" id="elio:KO353_06695"/>
<evidence type="ECO:0000313" key="2">
    <source>
        <dbReference type="Proteomes" id="UP000694001"/>
    </source>
</evidence>
<sequence>MRLLLLNANTDTAITDRMVSLAAAVAGPGVTVAGATARFGARYISTRAAAAIAAHAALDALADALASGARPDAVLLACFGDPGLAALREISPVPVAGMAEASLFAAASLGARIGVLTGGARWVPMLEEYAAAIGLGGRVRVRALPQTGDAIAADPDNALEGLADAARAIVADGAEAIVLGGAGLAGLAPRLAPRLPVPVLDSLACGLAQAVMLARLGPARASEGASARTPPGDVTGLGAALSALLGG</sequence>
<dbReference type="AlphaFoldDB" id="A0A975U3V2"/>
<accession>A0A975U3V2</accession>
<dbReference type="RefSeq" id="WP_218286931.1">
    <property type="nucleotide sequence ID" value="NZ_CP076448.1"/>
</dbReference>
<keyword evidence="2" id="KW-1185">Reference proteome</keyword>
<dbReference type="Proteomes" id="UP000694001">
    <property type="component" value="Chromosome"/>
</dbReference>
<reference evidence="1" key="1">
    <citation type="submission" date="2021-06" db="EMBL/GenBank/DDBJ databases">
        <title>Elioraea tepida, sp. nov., a moderately thermophilic aerobic anoxygenic phototrophic bacterium isolated from an alkaline siliceous hot spring mat community in Yellowstone National Park, WY, USA.</title>
        <authorList>
            <person name="Saini M.K."/>
            <person name="Yoshida S."/>
            <person name="Sebastian A."/>
            <person name="Hirose S."/>
            <person name="Hara E."/>
            <person name="Tamaki H."/>
            <person name="Soulier N.T."/>
            <person name="Albert I."/>
            <person name="Hanada S."/>
            <person name="Bryant D.A."/>
            <person name="Tank M."/>
        </authorList>
    </citation>
    <scope>NUCLEOTIDE SEQUENCE</scope>
    <source>
        <strain evidence="1">MS-P2</strain>
    </source>
</reference>
<proteinExistence type="predicted"/>
<dbReference type="InterPro" id="IPR015942">
    <property type="entry name" value="Asp/Glu/hydantoin_racemase"/>
</dbReference>
<protein>
    <submittedName>
        <fullName evidence="1">Aspartate/glutamate racemase family protein</fullName>
    </submittedName>
</protein>
<dbReference type="EMBL" id="CP076448">
    <property type="protein sequence ID" value="QXM25880.1"/>
    <property type="molecule type" value="Genomic_DNA"/>
</dbReference>
<dbReference type="PANTHER" id="PTHR28047">
    <property type="entry name" value="PROTEIN DCG1"/>
    <property type="match status" value="1"/>
</dbReference>
<organism evidence="1 2">
    <name type="scientific">Elioraea tepida</name>
    <dbReference type="NCBI Taxonomy" id="2843330"/>
    <lineage>
        <taxon>Bacteria</taxon>
        <taxon>Pseudomonadati</taxon>
        <taxon>Pseudomonadota</taxon>
        <taxon>Alphaproteobacteria</taxon>
        <taxon>Acetobacterales</taxon>
        <taxon>Elioraeaceae</taxon>
        <taxon>Elioraea</taxon>
    </lineage>
</organism>
<name>A0A975U3V2_9PROT</name>
<evidence type="ECO:0000313" key="1">
    <source>
        <dbReference type="EMBL" id="QXM25880.1"/>
    </source>
</evidence>
<dbReference type="PANTHER" id="PTHR28047:SF5">
    <property type="entry name" value="PROTEIN DCG1"/>
    <property type="match status" value="1"/>
</dbReference>
<dbReference type="InterPro" id="IPR052186">
    <property type="entry name" value="Hydantoin_racemase-like"/>
</dbReference>
<dbReference type="Pfam" id="PF01177">
    <property type="entry name" value="Asp_Glu_race"/>
    <property type="match status" value="1"/>
</dbReference>